<reference evidence="1 2" key="1">
    <citation type="submission" date="2024-08" db="EMBL/GenBank/DDBJ databases">
        <title>Insights into the chromosomal genome structure of Flemingia macrophylla.</title>
        <authorList>
            <person name="Ding Y."/>
            <person name="Zhao Y."/>
            <person name="Bi W."/>
            <person name="Wu M."/>
            <person name="Zhao G."/>
            <person name="Gong Y."/>
            <person name="Li W."/>
            <person name="Zhang P."/>
        </authorList>
    </citation>
    <scope>NUCLEOTIDE SEQUENCE [LARGE SCALE GENOMIC DNA]</scope>
    <source>
        <strain evidence="1">DYQJB</strain>
        <tissue evidence="1">Leaf</tissue>
    </source>
</reference>
<accession>A0ABD1L120</accession>
<gene>
    <name evidence="1" type="ORF">Fmac_031087</name>
</gene>
<protein>
    <recommendedName>
        <fullName evidence="3">Replication factor A C-terminal domain-containing protein</fullName>
    </recommendedName>
</protein>
<dbReference type="SUPFAM" id="SSF50249">
    <property type="entry name" value="Nucleic acid-binding proteins"/>
    <property type="match status" value="1"/>
</dbReference>
<dbReference type="Proteomes" id="UP001603857">
    <property type="component" value="Unassembled WGS sequence"/>
</dbReference>
<dbReference type="EMBL" id="JBGMDY010000011">
    <property type="protein sequence ID" value="KAL2317211.1"/>
    <property type="molecule type" value="Genomic_DNA"/>
</dbReference>
<comment type="caution">
    <text evidence="1">The sequence shown here is derived from an EMBL/GenBank/DDBJ whole genome shotgun (WGS) entry which is preliminary data.</text>
</comment>
<dbReference type="Gene3D" id="2.40.50.140">
    <property type="entry name" value="Nucleic acid-binding proteins"/>
    <property type="match status" value="1"/>
</dbReference>
<organism evidence="1 2">
    <name type="scientific">Flemingia macrophylla</name>
    <dbReference type="NCBI Taxonomy" id="520843"/>
    <lineage>
        <taxon>Eukaryota</taxon>
        <taxon>Viridiplantae</taxon>
        <taxon>Streptophyta</taxon>
        <taxon>Embryophyta</taxon>
        <taxon>Tracheophyta</taxon>
        <taxon>Spermatophyta</taxon>
        <taxon>Magnoliopsida</taxon>
        <taxon>eudicotyledons</taxon>
        <taxon>Gunneridae</taxon>
        <taxon>Pentapetalae</taxon>
        <taxon>rosids</taxon>
        <taxon>fabids</taxon>
        <taxon>Fabales</taxon>
        <taxon>Fabaceae</taxon>
        <taxon>Papilionoideae</taxon>
        <taxon>50 kb inversion clade</taxon>
        <taxon>NPAAA clade</taxon>
        <taxon>indigoferoid/millettioid clade</taxon>
        <taxon>Phaseoleae</taxon>
        <taxon>Flemingia</taxon>
    </lineage>
</organism>
<sequence length="227" mass="25717">MCPPISQPVQIKINKLDLIKEIDGRKETLKLAVRITDLWCVQNRGTRSLEMIIMDSKDATIVTIGTIGNFVVGKSGWYYLSCSNCFRKSESNIAYRCSCGTYNENPIPRYKLEAKVYQGKDSANFIFWDRDCTRLIGKSALKLRDLMIEPASQTDNETLDFNEVIQLGISFSITADHDPDESNTLTPSKRLSLETHFDDELLSQELAVAQLSSTKMTNKMTKQIKTE</sequence>
<evidence type="ECO:0000313" key="1">
    <source>
        <dbReference type="EMBL" id="KAL2317211.1"/>
    </source>
</evidence>
<dbReference type="InterPro" id="IPR012340">
    <property type="entry name" value="NA-bd_OB-fold"/>
</dbReference>
<evidence type="ECO:0000313" key="2">
    <source>
        <dbReference type="Proteomes" id="UP001603857"/>
    </source>
</evidence>
<proteinExistence type="predicted"/>
<evidence type="ECO:0008006" key="3">
    <source>
        <dbReference type="Google" id="ProtNLM"/>
    </source>
</evidence>
<keyword evidence="2" id="KW-1185">Reference proteome</keyword>
<dbReference type="AlphaFoldDB" id="A0ABD1L120"/>
<name>A0ABD1L120_9FABA</name>